<name>A0A5D4K9E8_9BACI</name>
<reference evidence="1 2" key="1">
    <citation type="submission" date="2019-08" db="EMBL/GenBank/DDBJ databases">
        <title>Bacillus genomes from the desert of Cuatro Cienegas, Coahuila.</title>
        <authorList>
            <person name="Olmedo-Alvarez G."/>
        </authorList>
    </citation>
    <scope>NUCLEOTIDE SEQUENCE [LARGE SCALE GENOMIC DNA]</scope>
    <source>
        <strain evidence="1 2">CH40_1T</strain>
    </source>
</reference>
<proteinExistence type="predicted"/>
<protein>
    <submittedName>
        <fullName evidence="1">Uncharacterized protein</fullName>
    </submittedName>
</protein>
<accession>A0A5D4K9E8</accession>
<sequence>MRLSSTLMLGAAAGAGLLMRKKENRVKIQNMMESAKQKWENRNKKDFTVEKAGNPDPADVEDNKMVSEGAQTSVQYYNSIKQ</sequence>
<dbReference type="EMBL" id="VTEH01000014">
    <property type="protein sequence ID" value="TYR74014.1"/>
    <property type="molecule type" value="Genomic_DNA"/>
</dbReference>
<gene>
    <name evidence="1" type="ORF">FZC79_16300</name>
</gene>
<organism evidence="1 2">
    <name type="scientific">Rossellomorea vietnamensis</name>
    <dbReference type="NCBI Taxonomy" id="218284"/>
    <lineage>
        <taxon>Bacteria</taxon>
        <taxon>Bacillati</taxon>
        <taxon>Bacillota</taxon>
        <taxon>Bacilli</taxon>
        <taxon>Bacillales</taxon>
        <taxon>Bacillaceae</taxon>
        <taxon>Rossellomorea</taxon>
    </lineage>
</organism>
<dbReference type="Proteomes" id="UP000323317">
    <property type="component" value="Unassembled WGS sequence"/>
</dbReference>
<evidence type="ECO:0000313" key="2">
    <source>
        <dbReference type="Proteomes" id="UP000323317"/>
    </source>
</evidence>
<dbReference type="AlphaFoldDB" id="A0A5D4K9E8"/>
<evidence type="ECO:0000313" key="1">
    <source>
        <dbReference type="EMBL" id="TYR74014.1"/>
    </source>
</evidence>
<comment type="caution">
    <text evidence="1">The sequence shown here is derived from an EMBL/GenBank/DDBJ whole genome shotgun (WGS) entry which is preliminary data.</text>
</comment>
<dbReference type="RefSeq" id="WP_148947849.1">
    <property type="nucleotide sequence ID" value="NZ_VTEH01000014.1"/>
</dbReference>